<dbReference type="OrthoDB" id="3497426at2759"/>
<proteinExistence type="predicted"/>
<dbReference type="Proteomes" id="UP000308671">
    <property type="component" value="Unassembled WGS sequence"/>
</dbReference>
<evidence type="ECO:0000313" key="1">
    <source>
        <dbReference type="EMBL" id="THV56021.1"/>
    </source>
</evidence>
<protein>
    <submittedName>
        <fullName evidence="1">Uncharacterized protein</fullName>
    </submittedName>
</protein>
<reference evidence="1 2" key="1">
    <citation type="submission" date="2017-12" db="EMBL/GenBank/DDBJ databases">
        <title>Comparative genomics of Botrytis spp.</title>
        <authorList>
            <person name="Valero-Jimenez C.A."/>
            <person name="Tapia P."/>
            <person name="Veloso J."/>
            <person name="Silva-Moreno E."/>
            <person name="Staats M."/>
            <person name="Valdes J.H."/>
            <person name="Van Kan J.A.L."/>
        </authorList>
    </citation>
    <scope>NUCLEOTIDE SEQUENCE [LARGE SCALE GENOMIC DNA]</scope>
    <source>
        <strain evidence="1 2">MUCL435</strain>
    </source>
</reference>
<accession>A0A4S8REW2</accession>
<evidence type="ECO:0000313" key="2">
    <source>
        <dbReference type="Proteomes" id="UP000308671"/>
    </source>
</evidence>
<dbReference type="AlphaFoldDB" id="A0A4S8REW2"/>
<comment type="caution">
    <text evidence="1">The sequence shown here is derived from an EMBL/GenBank/DDBJ whole genome shotgun (WGS) entry which is preliminary data.</text>
</comment>
<keyword evidence="2" id="KW-1185">Reference proteome</keyword>
<organism evidence="1 2">
    <name type="scientific">Botrytis galanthina</name>
    <dbReference type="NCBI Taxonomy" id="278940"/>
    <lineage>
        <taxon>Eukaryota</taxon>
        <taxon>Fungi</taxon>
        <taxon>Dikarya</taxon>
        <taxon>Ascomycota</taxon>
        <taxon>Pezizomycotina</taxon>
        <taxon>Leotiomycetes</taxon>
        <taxon>Helotiales</taxon>
        <taxon>Sclerotiniaceae</taxon>
        <taxon>Botrytis</taxon>
    </lineage>
</organism>
<name>A0A4S8REW2_9HELO</name>
<dbReference type="EMBL" id="PQXL01000001">
    <property type="protein sequence ID" value="THV56021.1"/>
    <property type="molecule type" value="Genomic_DNA"/>
</dbReference>
<gene>
    <name evidence="1" type="ORF">BGAL_0001g00830</name>
</gene>
<sequence>MSITLKLPDACDIFQNGYQDEISPSSGANRRTTMRAAYFRCTSRGIWAAIRKFTNLKIFTVYAMSTQYLRNAVWRCASRSEFPRFSRKVVDSHVDAELTSCQCKG</sequence>